<keyword evidence="6" id="KW-1185">Reference proteome</keyword>
<protein>
    <submittedName>
        <fullName evidence="5">AraC-like DNA-binding protein</fullName>
    </submittedName>
</protein>
<dbReference type="SMART" id="SM00342">
    <property type="entry name" value="HTH_ARAC"/>
    <property type="match status" value="1"/>
</dbReference>
<dbReference type="InterPro" id="IPR009057">
    <property type="entry name" value="Homeodomain-like_sf"/>
</dbReference>
<dbReference type="SUPFAM" id="SSF46689">
    <property type="entry name" value="Homeodomain-like"/>
    <property type="match status" value="1"/>
</dbReference>
<accession>A0A2T0T3F0</accession>
<dbReference type="Proteomes" id="UP000238375">
    <property type="component" value="Unassembled WGS sequence"/>
</dbReference>
<dbReference type="InterPro" id="IPR018060">
    <property type="entry name" value="HTH_AraC"/>
</dbReference>
<evidence type="ECO:0000313" key="5">
    <source>
        <dbReference type="EMBL" id="PRY40159.1"/>
    </source>
</evidence>
<dbReference type="GO" id="GO:0043565">
    <property type="term" value="F:sequence-specific DNA binding"/>
    <property type="evidence" value="ECO:0007669"/>
    <property type="project" value="InterPro"/>
</dbReference>
<feature type="domain" description="HTH araC/xylS-type" evidence="4">
    <location>
        <begin position="19"/>
        <end position="124"/>
    </location>
</feature>
<proteinExistence type="predicted"/>
<dbReference type="Gene3D" id="1.10.10.60">
    <property type="entry name" value="Homeodomain-like"/>
    <property type="match status" value="1"/>
</dbReference>
<name>A0A2T0T3F0_9BACT</name>
<organism evidence="5 6">
    <name type="scientific">Spirosoma oryzae</name>
    <dbReference type="NCBI Taxonomy" id="1469603"/>
    <lineage>
        <taxon>Bacteria</taxon>
        <taxon>Pseudomonadati</taxon>
        <taxon>Bacteroidota</taxon>
        <taxon>Cytophagia</taxon>
        <taxon>Cytophagales</taxon>
        <taxon>Cytophagaceae</taxon>
        <taxon>Spirosoma</taxon>
    </lineage>
</organism>
<dbReference type="PANTHER" id="PTHR43280">
    <property type="entry name" value="ARAC-FAMILY TRANSCRIPTIONAL REGULATOR"/>
    <property type="match status" value="1"/>
</dbReference>
<keyword evidence="2 5" id="KW-0238">DNA-binding</keyword>
<dbReference type="EMBL" id="PVTE01000007">
    <property type="protein sequence ID" value="PRY40159.1"/>
    <property type="molecule type" value="Genomic_DNA"/>
</dbReference>
<keyword evidence="3" id="KW-0804">Transcription</keyword>
<comment type="caution">
    <text evidence="5">The sequence shown here is derived from an EMBL/GenBank/DDBJ whole genome shotgun (WGS) entry which is preliminary data.</text>
</comment>
<evidence type="ECO:0000313" key="6">
    <source>
        <dbReference type="Proteomes" id="UP000238375"/>
    </source>
</evidence>
<reference evidence="5 6" key="1">
    <citation type="submission" date="2018-03" db="EMBL/GenBank/DDBJ databases">
        <title>Genomic Encyclopedia of Archaeal and Bacterial Type Strains, Phase II (KMG-II): from individual species to whole genera.</title>
        <authorList>
            <person name="Goeker M."/>
        </authorList>
    </citation>
    <scope>NUCLEOTIDE SEQUENCE [LARGE SCALE GENOMIC DNA]</scope>
    <source>
        <strain evidence="5 6">DSM 28354</strain>
    </source>
</reference>
<evidence type="ECO:0000259" key="4">
    <source>
        <dbReference type="PROSITE" id="PS01124"/>
    </source>
</evidence>
<evidence type="ECO:0000256" key="2">
    <source>
        <dbReference type="ARBA" id="ARBA00023125"/>
    </source>
</evidence>
<dbReference type="PROSITE" id="PS01124">
    <property type="entry name" value="HTH_ARAC_FAMILY_2"/>
    <property type="match status" value="1"/>
</dbReference>
<dbReference type="RefSeq" id="WP_106137779.1">
    <property type="nucleotide sequence ID" value="NZ_PVTE01000007.1"/>
</dbReference>
<dbReference type="Pfam" id="PF12833">
    <property type="entry name" value="HTH_18"/>
    <property type="match status" value="1"/>
</dbReference>
<dbReference type="OrthoDB" id="956952at2"/>
<evidence type="ECO:0000256" key="1">
    <source>
        <dbReference type="ARBA" id="ARBA00023015"/>
    </source>
</evidence>
<evidence type="ECO:0000256" key="3">
    <source>
        <dbReference type="ARBA" id="ARBA00023163"/>
    </source>
</evidence>
<dbReference type="PANTHER" id="PTHR43280:SF32">
    <property type="entry name" value="TRANSCRIPTIONAL REGULATORY PROTEIN"/>
    <property type="match status" value="1"/>
</dbReference>
<keyword evidence="1" id="KW-0805">Transcription regulation</keyword>
<sequence length="143" mass="16472">MASPTTPKKIAARQHEITDDFLAILDRHLSDLLAGRVIDMYEIRDVAGEMNIHPTHLSNTIRLTTGHAPCYFFERKIMDIARSLLETTAQPIAEIARTLTYDPSNFTKFFKHFQGSTPKQYREQHWAQQREASDRAKTELLTN</sequence>
<gene>
    <name evidence="5" type="ORF">CLV58_107253</name>
</gene>
<dbReference type="AlphaFoldDB" id="A0A2T0T3F0"/>
<dbReference type="GO" id="GO:0003700">
    <property type="term" value="F:DNA-binding transcription factor activity"/>
    <property type="evidence" value="ECO:0007669"/>
    <property type="project" value="InterPro"/>
</dbReference>